<proteinExistence type="inferred from homology"/>
<reference evidence="2" key="1">
    <citation type="submission" date="2018-05" db="EMBL/GenBank/DDBJ databases">
        <authorList>
            <person name="Lanie J.A."/>
            <person name="Ng W.-L."/>
            <person name="Kazmierczak K.M."/>
            <person name="Andrzejewski T.M."/>
            <person name="Davidsen T.M."/>
            <person name="Wayne K.J."/>
            <person name="Tettelin H."/>
            <person name="Glass J.I."/>
            <person name="Rusch D."/>
            <person name="Podicherti R."/>
            <person name="Tsui H.-C.T."/>
            <person name="Winkler M.E."/>
        </authorList>
    </citation>
    <scope>NUCLEOTIDE SEQUENCE</scope>
</reference>
<gene>
    <name evidence="2" type="ORF">METZ01_LOCUS8821</name>
</gene>
<dbReference type="AlphaFoldDB" id="A0A381NN71"/>
<dbReference type="InterPro" id="IPR047865">
    <property type="entry name" value="Ribosomal_uL10_bac_type"/>
</dbReference>
<accession>A0A381NN71</accession>
<evidence type="ECO:0000256" key="1">
    <source>
        <dbReference type="ARBA" id="ARBA00008889"/>
    </source>
</evidence>
<dbReference type="SUPFAM" id="SSF160369">
    <property type="entry name" value="Ribosomal protein L10-like"/>
    <property type="match status" value="1"/>
</dbReference>
<evidence type="ECO:0008006" key="3">
    <source>
        <dbReference type="Google" id="ProtNLM"/>
    </source>
</evidence>
<evidence type="ECO:0000313" key="2">
    <source>
        <dbReference type="EMBL" id="SUZ55967.1"/>
    </source>
</evidence>
<dbReference type="Gene3D" id="3.30.70.1730">
    <property type="match status" value="1"/>
</dbReference>
<dbReference type="CDD" id="cd05797">
    <property type="entry name" value="Ribosomal_L10"/>
    <property type="match status" value="1"/>
</dbReference>
<dbReference type="InterPro" id="IPR043141">
    <property type="entry name" value="Ribosomal_uL10-like_sf"/>
</dbReference>
<dbReference type="Gene3D" id="6.10.250.290">
    <property type="match status" value="1"/>
</dbReference>
<dbReference type="NCBIfam" id="NF000955">
    <property type="entry name" value="PRK00099.1-1"/>
    <property type="match status" value="1"/>
</dbReference>
<protein>
    <recommendedName>
        <fullName evidence="3">50S ribosomal protein L10</fullName>
    </recommendedName>
</protein>
<organism evidence="2">
    <name type="scientific">marine metagenome</name>
    <dbReference type="NCBI Taxonomy" id="408172"/>
    <lineage>
        <taxon>unclassified sequences</taxon>
        <taxon>metagenomes</taxon>
        <taxon>ecological metagenomes</taxon>
    </lineage>
</organism>
<dbReference type="PANTHER" id="PTHR11560">
    <property type="entry name" value="39S RIBOSOMAL PROTEIN L10, MITOCHONDRIAL"/>
    <property type="match status" value="1"/>
</dbReference>
<comment type="similarity">
    <text evidence="1">Belongs to the universal ribosomal protein uL10 family.</text>
</comment>
<name>A0A381NN71_9ZZZZ</name>
<sequence length="105" mass="11584">MEGLYDYLNGSTAIAISYEDPTGPARVLKKFLKDHDLPEVKGIVFDGDIMNGVEFNRIADMPTKDESLAKLVSLLNSPMTKLIWALKSPMTDVGNALSNLKDQKI</sequence>
<dbReference type="EMBL" id="UINC01000472">
    <property type="protein sequence ID" value="SUZ55967.1"/>
    <property type="molecule type" value="Genomic_DNA"/>
</dbReference>